<evidence type="ECO:0000313" key="2">
    <source>
        <dbReference type="EMBL" id="JAD48995.1"/>
    </source>
</evidence>
<protein>
    <submittedName>
        <fullName evidence="2">Uncharacterized protein</fullName>
    </submittedName>
</protein>
<organism evidence="2">
    <name type="scientific">Arundo donax</name>
    <name type="common">Giant reed</name>
    <name type="synonym">Donax arundinaceus</name>
    <dbReference type="NCBI Taxonomy" id="35708"/>
    <lineage>
        <taxon>Eukaryota</taxon>
        <taxon>Viridiplantae</taxon>
        <taxon>Streptophyta</taxon>
        <taxon>Embryophyta</taxon>
        <taxon>Tracheophyta</taxon>
        <taxon>Spermatophyta</taxon>
        <taxon>Magnoliopsida</taxon>
        <taxon>Liliopsida</taxon>
        <taxon>Poales</taxon>
        <taxon>Poaceae</taxon>
        <taxon>PACMAD clade</taxon>
        <taxon>Arundinoideae</taxon>
        <taxon>Arundineae</taxon>
        <taxon>Arundo</taxon>
    </lineage>
</organism>
<reference evidence="2" key="2">
    <citation type="journal article" date="2015" name="Data Brief">
        <title>Shoot transcriptome of the giant reed, Arundo donax.</title>
        <authorList>
            <person name="Barrero R.A."/>
            <person name="Guerrero F.D."/>
            <person name="Moolhuijzen P."/>
            <person name="Goolsby J.A."/>
            <person name="Tidwell J."/>
            <person name="Bellgard S.E."/>
            <person name="Bellgard M.I."/>
        </authorList>
    </citation>
    <scope>NUCLEOTIDE SEQUENCE</scope>
    <source>
        <tissue evidence="2">Shoot tissue taken approximately 20 cm above the soil surface</tissue>
    </source>
</reference>
<dbReference type="AlphaFoldDB" id="A0A0A9AJ68"/>
<name>A0A0A9AJ68_ARUDO</name>
<evidence type="ECO:0000256" key="1">
    <source>
        <dbReference type="SAM" id="MobiDB-lite"/>
    </source>
</evidence>
<feature type="region of interest" description="Disordered" evidence="1">
    <location>
        <begin position="15"/>
        <end position="36"/>
    </location>
</feature>
<dbReference type="EMBL" id="GBRH01248900">
    <property type="protein sequence ID" value="JAD48995.1"/>
    <property type="molecule type" value="Transcribed_RNA"/>
</dbReference>
<accession>A0A0A9AJ68</accession>
<sequence>MWRTASWTSPFTLTRGHHAGGASLAPCGSGVTSPRR</sequence>
<proteinExistence type="predicted"/>
<reference evidence="2" key="1">
    <citation type="submission" date="2014-09" db="EMBL/GenBank/DDBJ databases">
        <authorList>
            <person name="Magalhaes I.L.F."/>
            <person name="Oliveira U."/>
            <person name="Santos F.R."/>
            <person name="Vidigal T.H.D.A."/>
            <person name="Brescovit A.D."/>
            <person name="Santos A.J."/>
        </authorList>
    </citation>
    <scope>NUCLEOTIDE SEQUENCE</scope>
    <source>
        <tissue evidence="2">Shoot tissue taken approximately 20 cm above the soil surface</tissue>
    </source>
</reference>